<name>A0A134CER0_9FIRM</name>
<feature type="domain" description="S1 motif" evidence="10">
    <location>
        <begin position="622"/>
        <end position="702"/>
    </location>
</feature>
<dbReference type="Pfam" id="PF17876">
    <property type="entry name" value="CSD2"/>
    <property type="match status" value="1"/>
</dbReference>
<dbReference type="Pfam" id="PF00575">
    <property type="entry name" value="S1"/>
    <property type="match status" value="1"/>
</dbReference>
<dbReference type="NCBIfam" id="TIGR00358">
    <property type="entry name" value="3_prime_RNase"/>
    <property type="match status" value="1"/>
</dbReference>
<dbReference type="InterPro" id="IPR040476">
    <property type="entry name" value="CSD2"/>
</dbReference>
<dbReference type="PANTHER" id="PTHR23355">
    <property type="entry name" value="RIBONUCLEASE"/>
    <property type="match status" value="1"/>
</dbReference>
<dbReference type="AlphaFoldDB" id="A0A134CER0"/>
<feature type="compositionally biased region" description="Basic residues" evidence="9">
    <location>
        <begin position="721"/>
        <end position="731"/>
    </location>
</feature>
<evidence type="ECO:0000256" key="6">
    <source>
        <dbReference type="ARBA" id="ARBA00022839"/>
    </source>
</evidence>
<keyword evidence="5 8" id="KW-0378">Hydrolase</keyword>
<dbReference type="NCBIfam" id="TIGR02063">
    <property type="entry name" value="RNase_R"/>
    <property type="match status" value="1"/>
</dbReference>
<evidence type="ECO:0000256" key="9">
    <source>
        <dbReference type="SAM" id="MobiDB-lite"/>
    </source>
</evidence>
<evidence type="ECO:0000259" key="10">
    <source>
        <dbReference type="PROSITE" id="PS50126"/>
    </source>
</evidence>
<keyword evidence="6 8" id="KW-0269">Exonuclease</keyword>
<dbReference type="SMART" id="SM00316">
    <property type="entry name" value="S1"/>
    <property type="match status" value="1"/>
</dbReference>
<evidence type="ECO:0000256" key="3">
    <source>
        <dbReference type="ARBA" id="ARBA00022490"/>
    </source>
</evidence>
<keyword evidence="4 8" id="KW-0540">Nuclease</keyword>
<dbReference type="HAMAP" id="MF_01895">
    <property type="entry name" value="RNase_R"/>
    <property type="match status" value="1"/>
</dbReference>
<dbReference type="GO" id="GO:0003723">
    <property type="term" value="F:RNA binding"/>
    <property type="evidence" value="ECO:0007669"/>
    <property type="project" value="UniProtKB-UniRule"/>
</dbReference>
<dbReference type="InterPro" id="IPR013223">
    <property type="entry name" value="RNase_B_OB_dom"/>
</dbReference>
<evidence type="ECO:0000256" key="2">
    <source>
        <dbReference type="ARBA" id="ARBA00004496"/>
    </source>
</evidence>
<keyword evidence="3 8" id="KW-0963">Cytoplasm</keyword>
<dbReference type="InterPro" id="IPR003029">
    <property type="entry name" value="S1_domain"/>
</dbReference>
<evidence type="ECO:0000256" key="7">
    <source>
        <dbReference type="ARBA" id="ARBA00022884"/>
    </source>
</evidence>
<dbReference type="STRING" id="1588748.HMPREF3182_01127"/>
<evidence type="ECO:0000313" key="11">
    <source>
        <dbReference type="EMBL" id="KXB90703.1"/>
    </source>
</evidence>
<keyword evidence="7 8" id="KW-0694">RNA-binding</keyword>
<dbReference type="InterPro" id="IPR004476">
    <property type="entry name" value="RNase_II/RNase_R"/>
</dbReference>
<comment type="subcellular location">
    <subcellularLocation>
        <location evidence="2 8">Cytoplasm</location>
    </subcellularLocation>
</comment>
<dbReference type="InterPro" id="IPR001900">
    <property type="entry name" value="RNase_II/R"/>
</dbReference>
<dbReference type="GO" id="GO:0006402">
    <property type="term" value="P:mRNA catabolic process"/>
    <property type="evidence" value="ECO:0007669"/>
    <property type="project" value="TreeGrafter"/>
</dbReference>
<dbReference type="CDD" id="cd04471">
    <property type="entry name" value="S1_RNase_R"/>
    <property type="match status" value="1"/>
</dbReference>
<accession>A0A134CER0</accession>
<dbReference type="Pfam" id="PF08206">
    <property type="entry name" value="OB_RNB"/>
    <property type="match status" value="1"/>
</dbReference>
<dbReference type="PROSITE" id="PS50126">
    <property type="entry name" value="S1"/>
    <property type="match status" value="1"/>
</dbReference>
<dbReference type="GO" id="GO:0008859">
    <property type="term" value="F:exoribonuclease II activity"/>
    <property type="evidence" value="ECO:0007669"/>
    <property type="project" value="UniProtKB-UniRule"/>
</dbReference>
<dbReference type="EMBL" id="LSDT01000044">
    <property type="protein sequence ID" value="KXB90703.1"/>
    <property type="molecule type" value="Genomic_DNA"/>
</dbReference>
<dbReference type="Gene3D" id="2.40.50.140">
    <property type="entry name" value="Nucleic acid-binding proteins"/>
    <property type="match status" value="2"/>
</dbReference>
<evidence type="ECO:0000256" key="5">
    <source>
        <dbReference type="ARBA" id="ARBA00022801"/>
    </source>
</evidence>
<dbReference type="InterPro" id="IPR011805">
    <property type="entry name" value="RNase_R"/>
</dbReference>
<dbReference type="PATRIC" id="fig|1588748.3.peg.1087"/>
<dbReference type="InterPro" id="IPR011129">
    <property type="entry name" value="CSD"/>
</dbReference>
<dbReference type="Proteomes" id="UP000070160">
    <property type="component" value="Unassembled WGS sequence"/>
</dbReference>
<dbReference type="Pfam" id="PF00773">
    <property type="entry name" value="RNB"/>
    <property type="match status" value="1"/>
</dbReference>
<proteinExistence type="inferred from homology"/>
<dbReference type="InterPro" id="IPR050180">
    <property type="entry name" value="RNR_Ribonuclease"/>
</dbReference>
<organism evidence="11 12">
    <name type="scientific">Megasphaera hutchinsoni</name>
    <dbReference type="NCBI Taxonomy" id="1588748"/>
    <lineage>
        <taxon>Bacteria</taxon>
        <taxon>Bacillati</taxon>
        <taxon>Bacillota</taxon>
        <taxon>Negativicutes</taxon>
        <taxon>Veillonellales</taxon>
        <taxon>Veillonellaceae</taxon>
        <taxon>Megasphaera</taxon>
    </lineage>
</organism>
<dbReference type="SUPFAM" id="SSF50249">
    <property type="entry name" value="Nucleic acid-binding proteins"/>
    <property type="match status" value="3"/>
</dbReference>
<evidence type="ECO:0000256" key="4">
    <source>
        <dbReference type="ARBA" id="ARBA00022722"/>
    </source>
</evidence>
<evidence type="ECO:0000313" key="12">
    <source>
        <dbReference type="Proteomes" id="UP000070160"/>
    </source>
</evidence>
<feature type="compositionally biased region" description="Basic residues" evidence="9">
    <location>
        <begin position="744"/>
        <end position="770"/>
    </location>
</feature>
<dbReference type="GO" id="GO:0005829">
    <property type="term" value="C:cytosol"/>
    <property type="evidence" value="ECO:0007669"/>
    <property type="project" value="TreeGrafter"/>
</dbReference>
<gene>
    <name evidence="8" type="primary">rnr</name>
    <name evidence="11" type="ORF">HMPREF3182_01127</name>
</gene>
<dbReference type="EC" id="3.1.13.1" evidence="8"/>
<comment type="catalytic activity">
    <reaction evidence="1 8">
        <text>Exonucleolytic cleavage in the 3'- to 5'-direction to yield nucleoside 5'-phosphates.</text>
        <dbReference type="EC" id="3.1.13.1"/>
    </reaction>
</comment>
<sequence>MELDLSCAIMTICHTMAPQGATVEDCAEQLHLRGNELSALFKTFSTLIELGKLVETSSDRYIVSKSNPFQRIGIYKQYTKQFGFLTSIDGEEDIYIAEEDRQTAMHNDKVCVQLRPSIQGKHKRSGQVISIIERANEYIIGTFRWEKKGAFVQPDDEHLQEDIYIADTSDISIRTSARVLVKIIKWPQPHRKAVGKLIELVGYKGDKDLDIKIIMAKHQLPTAFSKETQQEALQIDKTIIPQSERYDFRDRPLITIDSEDAKDLDDAIDVCRLANGNYRLGVYIADVSYYVVDGNAIDQEAYQRGTSVYLVDRVIPMLPEILSNDICSLRAGVDRYAMACVMEITPQGAVIHADIAPAIIHVKRRCNYVEIRRALEEKIIPEDLAIFMPMINELKALAIDLKRMRTKRGAIDFDFPEYKIFLNEDGIPLRVEKRARTIAEQIVEECMLIANETVASYLQQTKNPSIYRVHDLPEEERVDMLYRVLHTFSLRLPDREHITSRTFQQIIQNSLGTPAEKVVQLLILRSMQQACYVTENRGHFGLASSCYTHFTSPIRRYPDLMVHRLLRQYWQHGRLTKKESDMSLDYHRQAALHASERERIAAEAERETINLKKAEYMAAHVGETYTAHITGITSFGLFVGLENGIEGLIHISYLTDDLYYFSEDSYTLQSRYGGKIYRLGEEVEVTLVRVNVEKGEIDFVLGKIDNIHDLERIIVQKEKKGKKRIKKKSRQTTHDSFHAITHTKNAHHINRHRRRKNGIHRRKKEWHKQK</sequence>
<feature type="region of interest" description="Disordered" evidence="9">
    <location>
        <begin position="721"/>
        <end position="770"/>
    </location>
</feature>
<comment type="caution">
    <text evidence="11">The sequence shown here is derived from an EMBL/GenBank/DDBJ whole genome shotgun (WGS) entry which is preliminary data.</text>
</comment>
<keyword evidence="12" id="KW-1185">Reference proteome</keyword>
<dbReference type="InterPro" id="IPR012340">
    <property type="entry name" value="NA-bd_OB-fold"/>
</dbReference>
<evidence type="ECO:0000256" key="8">
    <source>
        <dbReference type="HAMAP-Rule" id="MF_01895"/>
    </source>
</evidence>
<protein>
    <recommendedName>
        <fullName evidence="8">Ribonuclease R</fullName>
        <shortName evidence="8">RNase R</shortName>
        <ecNumber evidence="8">3.1.13.1</ecNumber>
    </recommendedName>
</protein>
<dbReference type="PANTHER" id="PTHR23355:SF9">
    <property type="entry name" value="DIS3-LIKE EXONUCLEASE 2"/>
    <property type="match status" value="1"/>
</dbReference>
<dbReference type="SMART" id="SM00357">
    <property type="entry name" value="CSP"/>
    <property type="match status" value="1"/>
</dbReference>
<dbReference type="RefSeq" id="WP_062485935.1">
    <property type="nucleotide sequence ID" value="NZ_KQ960952.1"/>
</dbReference>
<dbReference type="PROSITE" id="PS01175">
    <property type="entry name" value="RIBONUCLEASE_II"/>
    <property type="match status" value="1"/>
</dbReference>
<dbReference type="InterPro" id="IPR022966">
    <property type="entry name" value="RNase_II/R_CS"/>
</dbReference>
<reference evidence="12" key="1">
    <citation type="submission" date="2016-01" db="EMBL/GenBank/DDBJ databases">
        <authorList>
            <person name="Mitreva M."/>
            <person name="Pepin K.H."/>
            <person name="Mihindukulasuriya K.A."/>
            <person name="Fulton R."/>
            <person name="Fronick C."/>
            <person name="O'Laughlin M."/>
            <person name="Miner T."/>
            <person name="Herter B."/>
            <person name="Rosa B.A."/>
            <person name="Cordes M."/>
            <person name="Tomlinson C."/>
            <person name="Wollam A."/>
            <person name="Palsikar V.B."/>
            <person name="Mardis E.R."/>
            <person name="Wilson R.K."/>
        </authorList>
    </citation>
    <scope>NUCLEOTIDE SEQUENCE [LARGE SCALE GENOMIC DNA]</scope>
    <source>
        <strain evidence="12">KA00182</strain>
    </source>
</reference>
<comment type="similarity">
    <text evidence="8">Belongs to the RNR ribonuclease family. RNase R subfamily.</text>
</comment>
<dbReference type="SMART" id="SM00955">
    <property type="entry name" value="RNB"/>
    <property type="match status" value="1"/>
</dbReference>
<evidence type="ECO:0000256" key="1">
    <source>
        <dbReference type="ARBA" id="ARBA00001849"/>
    </source>
</evidence>
<comment type="function">
    <text evidence="8">3'-5' exoribonuclease that releases 5'-nucleoside monophosphates and is involved in maturation of structured RNAs.</text>
</comment>